<reference evidence="4" key="1">
    <citation type="submission" date="2022-07" db="EMBL/GenBank/DDBJ databases">
        <authorList>
            <person name="Li W.-J."/>
            <person name="Deng Q.-Q."/>
        </authorList>
    </citation>
    <scope>NUCLEOTIDE SEQUENCE</scope>
    <source>
        <strain evidence="4">SYSU M60031</strain>
    </source>
</reference>
<dbReference type="EMBL" id="JANCLT010000024">
    <property type="protein sequence ID" value="MCP8971319.1"/>
    <property type="molecule type" value="Genomic_DNA"/>
</dbReference>
<dbReference type="Gene3D" id="1.10.10.2840">
    <property type="entry name" value="PucR C-terminal helix-turn-helix domain"/>
    <property type="match status" value="1"/>
</dbReference>
<dbReference type="PANTHER" id="PTHR33744:SF1">
    <property type="entry name" value="DNA-BINDING TRANSCRIPTIONAL ACTIVATOR ADER"/>
    <property type="match status" value="1"/>
</dbReference>
<dbReference type="InterPro" id="IPR041522">
    <property type="entry name" value="CdaR_GGDEF"/>
</dbReference>
<dbReference type="Gene3D" id="3.30.450.40">
    <property type="match status" value="1"/>
</dbReference>
<protein>
    <submittedName>
        <fullName evidence="4">Helix-turn-helix domain-containing protein</fullName>
    </submittedName>
</protein>
<evidence type="ECO:0000256" key="1">
    <source>
        <dbReference type="ARBA" id="ARBA00006754"/>
    </source>
</evidence>
<evidence type="ECO:0000259" key="3">
    <source>
        <dbReference type="Pfam" id="PF17853"/>
    </source>
</evidence>
<evidence type="ECO:0000259" key="2">
    <source>
        <dbReference type="Pfam" id="PF13556"/>
    </source>
</evidence>
<comment type="caution">
    <text evidence="4">The sequence shown here is derived from an EMBL/GenBank/DDBJ whole genome shotgun (WGS) entry which is preliminary data.</text>
</comment>
<dbReference type="InterPro" id="IPR042070">
    <property type="entry name" value="PucR_C-HTH_sf"/>
</dbReference>
<comment type="similarity">
    <text evidence="1">Belongs to the CdaR family.</text>
</comment>
<dbReference type="AlphaFoldDB" id="A0AA42BT79"/>
<accession>A0AA42BT79</accession>
<dbReference type="InterPro" id="IPR025736">
    <property type="entry name" value="PucR_C-HTH_dom"/>
</dbReference>
<keyword evidence="5" id="KW-1185">Reference proteome</keyword>
<dbReference type="Pfam" id="PF17853">
    <property type="entry name" value="GGDEF_2"/>
    <property type="match status" value="1"/>
</dbReference>
<dbReference type="InterPro" id="IPR029016">
    <property type="entry name" value="GAF-like_dom_sf"/>
</dbReference>
<proteinExistence type="inferred from homology"/>
<name>A0AA42BT79_9BACI</name>
<evidence type="ECO:0000313" key="5">
    <source>
        <dbReference type="Proteomes" id="UP001156102"/>
    </source>
</evidence>
<dbReference type="Pfam" id="PF13556">
    <property type="entry name" value="HTH_30"/>
    <property type="match status" value="1"/>
</dbReference>
<dbReference type="Proteomes" id="UP001156102">
    <property type="component" value="Unassembled WGS sequence"/>
</dbReference>
<organism evidence="4 5">
    <name type="scientific">Ectobacillus ponti</name>
    <dbReference type="NCBI Taxonomy" id="2961894"/>
    <lineage>
        <taxon>Bacteria</taxon>
        <taxon>Bacillati</taxon>
        <taxon>Bacillota</taxon>
        <taxon>Bacilli</taxon>
        <taxon>Bacillales</taxon>
        <taxon>Bacillaceae</taxon>
        <taxon>Ectobacillus</taxon>
    </lineage>
</organism>
<dbReference type="PANTHER" id="PTHR33744">
    <property type="entry name" value="CARBOHYDRATE DIACID REGULATOR"/>
    <property type="match status" value="1"/>
</dbReference>
<dbReference type="InterPro" id="IPR051448">
    <property type="entry name" value="CdaR-like_regulators"/>
</dbReference>
<gene>
    <name evidence="4" type="ORF">NK662_22635</name>
</gene>
<feature type="domain" description="CdaR GGDEF-like" evidence="3">
    <location>
        <begin position="167"/>
        <end position="294"/>
    </location>
</feature>
<sequence length="410" mass="46920">MTYLHNDPLKAAFDTLEEFADVISDKLQCPITIEDANHRLLAYSTHDERTDPARISTIIGRRVPEKVINSLWREGVIPALLNGPEPVRVKTLDEIGLGDRVAVSIWNKGEVLGFIWTLEIDRVLTEQDLLFLKRAADAVKSKLLQLQARKSKKEARSQEFFWKLLTGHTAEHEEIVENFQLLQISPAASFAVTVLEFEEDITGEEERQITYLLQTGQHLKTLLHTIDHRQLILLVSLHQVEQPLAELQRFVESFVGKMEKRFGVSAIRPACSGIHERYEKVKQAYQEALTVLSIKEKFPQETAKLYCYASMGMYQLIDIVLQARKGTAYENRALQELHAYDAKHHSNLAETLEVFLNKDSSVNDAAKALNVHVNTLKYRLQRITEIGGINLRDPNEKLLLYLDLKLEKFL</sequence>
<feature type="domain" description="PucR C-terminal helix-turn-helix" evidence="2">
    <location>
        <begin position="348"/>
        <end position="405"/>
    </location>
</feature>
<evidence type="ECO:0000313" key="4">
    <source>
        <dbReference type="EMBL" id="MCP8971319.1"/>
    </source>
</evidence>
<dbReference type="RefSeq" id="WP_254761248.1">
    <property type="nucleotide sequence ID" value="NZ_JANCLT010000024.1"/>
</dbReference>